<feature type="compositionally biased region" description="Basic and acidic residues" evidence="1">
    <location>
        <begin position="344"/>
        <end position="353"/>
    </location>
</feature>
<evidence type="ECO:0000259" key="2">
    <source>
        <dbReference type="PROSITE" id="PS51480"/>
    </source>
</evidence>
<evidence type="ECO:0000313" key="3">
    <source>
        <dbReference type="EMBL" id="MFC4105054.1"/>
    </source>
</evidence>
<dbReference type="PANTHER" id="PTHR33434:SF4">
    <property type="entry name" value="PHOSPHATASE PROTEIN"/>
    <property type="match status" value="1"/>
</dbReference>
<feature type="domain" description="DhaL" evidence="2">
    <location>
        <begin position="8"/>
        <end position="205"/>
    </location>
</feature>
<organism evidence="3 4">
    <name type="scientific">Micromonospora zhanjiangensis</name>
    <dbReference type="NCBI Taxonomy" id="1522057"/>
    <lineage>
        <taxon>Bacteria</taxon>
        <taxon>Bacillati</taxon>
        <taxon>Actinomycetota</taxon>
        <taxon>Actinomycetes</taxon>
        <taxon>Micromonosporales</taxon>
        <taxon>Micromonosporaceae</taxon>
        <taxon>Micromonospora</taxon>
    </lineage>
</organism>
<dbReference type="InterPro" id="IPR019986">
    <property type="entry name" value="YloV-like"/>
</dbReference>
<dbReference type="EMBL" id="JBHSBN010000002">
    <property type="protein sequence ID" value="MFC4105054.1"/>
    <property type="molecule type" value="Genomic_DNA"/>
</dbReference>
<proteinExistence type="predicted"/>
<dbReference type="InterPro" id="IPR033470">
    <property type="entry name" value="FakA-like_C"/>
</dbReference>
<dbReference type="Pfam" id="PF21645">
    <property type="entry name" value="FakA-like_M"/>
    <property type="match status" value="1"/>
</dbReference>
<dbReference type="SMART" id="SM01121">
    <property type="entry name" value="Dak1_2"/>
    <property type="match status" value="1"/>
</dbReference>
<dbReference type="InterPro" id="IPR050270">
    <property type="entry name" value="DegV_domain_contain"/>
</dbReference>
<dbReference type="InterPro" id="IPR036117">
    <property type="entry name" value="DhaL_dom_sf"/>
</dbReference>
<dbReference type="PROSITE" id="PS51480">
    <property type="entry name" value="DHAL"/>
    <property type="match status" value="1"/>
</dbReference>
<name>A0ABV8KGB5_9ACTN</name>
<gene>
    <name evidence="3" type="ORF">ACFOX0_03755</name>
</gene>
<dbReference type="SMART" id="SM01120">
    <property type="entry name" value="Dak2"/>
    <property type="match status" value="1"/>
</dbReference>
<keyword evidence="4" id="KW-1185">Reference proteome</keyword>
<sequence length="599" mass="60631">MLETLDAAAVNRWCTDGLAALKRHQREIDDLNVYPVPDGDTGTNMVLTLNSADQARTLGLDRSAGADGTGHGHVLRLMARGALLGARGNSGVILAQILRGFADSVREVPAVRGRAVARALRAATEAAYAAVADPVEGTLLTVVAAAATAAERADTDELGTVVRAAATAAAEALTRTPEQLPALADAGVVDAGGRGLCLLLEALVEVVAGAAGQRPTRAAPAAPQAAAAAPEPARPAPATSSGYAYEVQFLLAAEPAAVRRMRATLSGLGDSLVVVGDDDAGPDGSSTWNVHVHVDDVGAALEAAIEAGRPYRISVTRFDDQRAARTGHAHDGPMGHAHALGARADHAHGDGGRPDAVAPSPAAGPVDRGPDGRPGGAVAPPEPNDRAAVVVAAGDGLAELFAAEGAVVVGGNPSTGELLDAVRATGAARVVVLPNDPDTRAVAGAAAREADPLGVQVRVVPTRSPVQALAALAVRDPARRFEDDVIAMAEAAGACRYAEVCHAGREALTVAGRCQPGDVLALVEGEVNLIGTDLVETCAALLDRMLGGGGELVTLLLGADAPAGLADAVRAHVAQRWPFVEVHVYPGGQPHYPLLVGVE</sequence>
<dbReference type="InterPro" id="IPR004007">
    <property type="entry name" value="DhaL_dom"/>
</dbReference>
<dbReference type="PANTHER" id="PTHR33434">
    <property type="entry name" value="DEGV DOMAIN-CONTAINING PROTEIN DR_1986-RELATED"/>
    <property type="match status" value="1"/>
</dbReference>
<dbReference type="Pfam" id="PF13684">
    <property type="entry name" value="FakA-like_C"/>
    <property type="match status" value="1"/>
</dbReference>
<dbReference type="RefSeq" id="WP_377542050.1">
    <property type="nucleotide sequence ID" value="NZ_JBHSBN010000002.1"/>
</dbReference>
<accession>A0ABV8KGB5</accession>
<evidence type="ECO:0000256" key="1">
    <source>
        <dbReference type="SAM" id="MobiDB-lite"/>
    </source>
</evidence>
<dbReference type="Gene3D" id="1.25.40.340">
    <property type="match status" value="1"/>
</dbReference>
<reference evidence="4" key="1">
    <citation type="journal article" date="2019" name="Int. J. Syst. Evol. Microbiol.">
        <title>The Global Catalogue of Microorganisms (GCM) 10K type strain sequencing project: providing services to taxonomists for standard genome sequencing and annotation.</title>
        <authorList>
            <consortium name="The Broad Institute Genomics Platform"/>
            <consortium name="The Broad Institute Genome Sequencing Center for Infectious Disease"/>
            <person name="Wu L."/>
            <person name="Ma J."/>
        </authorList>
    </citation>
    <scope>NUCLEOTIDE SEQUENCE [LARGE SCALE GENOMIC DNA]</scope>
    <source>
        <strain evidence="4">2902at01</strain>
    </source>
</reference>
<evidence type="ECO:0000313" key="4">
    <source>
        <dbReference type="Proteomes" id="UP001595868"/>
    </source>
</evidence>
<feature type="region of interest" description="Disordered" evidence="1">
    <location>
        <begin position="344"/>
        <end position="383"/>
    </location>
</feature>
<protein>
    <submittedName>
        <fullName evidence="3">DAK2 domain-containing protein</fullName>
    </submittedName>
</protein>
<dbReference type="InterPro" id="IPR048394">
    <property type="entry name" value="FakA-like_M"/>
</dbReference>
<dbReference type="Proteomes" id="UP001595868">
    <property type="component" value="Unassembled WGS sequence"/>
</dbReference>
<dbReference type="NCBIfam" id="TIGR03599">
    <property type="entry name" value="YloV"/>
    <property type="match status" value="1"/>
</dbReference>
<comment type="caution">
    <text evidence="3">The sequence shown here is derived from an EMBL/GenBank/DDBJ whole genome shotgun (WGS) entry which is preliminary data.</text>
</comment>
<dbReference type="SUPFAM" id="SSF101473">
    <property type="entry name" value="DhaL-like"/>
    <property type="match status" value="1"/>
</dbReference>
<dbReference type="Pfam" id="PF02734">
    <property type="entry name" value="Dak2"/>
    <property type="match status" value="1"/>
</dbReference>